<dbReference type="EMBL" id="LDAU01000265">
    <property type="protein sequence ID" value="KRW98202.1"/>
    <property type="molecule type" value="Genomic_DNA"/>
</dbReference>
<dbReference type="OrthoDB" id="293537at2759"/>
<evidence type="ECO:0000313" key="1">
    <source>
        <dbReference type="EMBL" id="KRW98202.1"/>
    </source>
</evidence>
<comment type="caution">
    <text evidence="1">The sequence shown here is derived from an EMBL/GenBank/DDBJ whole genome shotgun (WGS) entry which is preliminary data.</text>
</comment>
<name>A0A0V0Q7R8_PSEPJ</name>
<evidence type="ECO:0000313" key="2">
    <source>
        <dbReference type="Proteomes" id="UP000054937"/>
    </source>
</evidence>
<reference evidence="1 2" key="1">
    <citation type="journal article" date="2015" name="Sci. Rep.">
        <title>Genome of the facultative scuticociliatosis pathogen Pseudocohnilembus persalinus provides insight into its virulence through horizontal gene transfer.</title>
        <authorList>
            <person name="Xiong J."/>
            <person name="Wang G."/>
            <person name="Cheng J."/>
            <person name="Tian M."/>
            <person name="Pan X."/>
            <person name="Warren A."/>
            <person name="Jiang C."/>
            <person name="Yuan D."/>
            <person name="Miao W."/>
        </authorList>
    </citation>
    <scope>NUCLEOTIDE SEQUENCE [LARGE SCALE GENOMIC DNA]</scope>
    <source>
        <strain evidence="1">36N120E</strain>
    </source>
</reference>
<keyword evidence="2" id="KW-1185">Reference proteome</keyword>
<organism evidence="1 2">
    <name type="scientific">Pseudocohnilembus persalinus</name>
    <name type="common">Ciliate</name>
    <dbReference type="NCBI Taxonomy" id="266149"/>
    <lineage>
        <taxon>Eukaryota</taxon>
        <taxon>Sar</taxon>
        <taxon>Alveolata</taxon>
        <taxon>Ciliophora</taxon>
        <taxon>Intramacronucleata</taxon>
        <taxon>Oligohymenophorea</taxon>
        <taxon>Scuticociliatia</taxon>
        <taxon>Philasterida</taxon>
        <taxon>Pseudocohnilembidae</taxon>
        <taxon>Pseudocohnilembus</taxon>
    </lineage>
</organism>
<accession>A0A0V0Q7R8</accession>
<protein>
    <submittedName>
        <fullName evidence="1">Uncharacterized protein</fullName>
    </submittedName>
</protein>
<proteinExistence type="predicted"/>
<sequence>MTYFLTYQKTILINFQTYLKKKGGFRGEKFQNSGKQILLWETVGRNGLRVLVKVDGHLDSEKYQNIKIFQKRVYSTISYLINVLNINSVRQNATPRNPH</sequence>
<dbReference type="AlphaFoldDB" id="A0A0V0Q7R8"/>
<dbReference type="InParanoid" id="A0A0V0Q7R8"/>
<dbReference type="Proteomes" id="UP000054937">
    <property type="component" value="Unassembled WGS sequence"/>
</dbReference>
<gene>
    <name evidence="1" type="ORF">PPERSA_07011</name>
</gene>